<dbReference type="PROSITE" id="PS50137">
    <property type="entry name" value="DS_RBD"/>
    <property type="match status" value="1"/>
</dbReference>
<gene>
    <name evidence="10" type="ORF">LCGC14_2761380</name>
</gene>
<feature type="domain" description="RNase III" evidence="9">
    <location>
        <begin position="6"/>
        <end position="130"/>
    </location>
</feature>
<dbReference type="InterPro" id="IPR011907">
    <property type="entry name" value="RNase_III"/>
</dbReference>
<evidence type="ECO:0000256" key="1">
    <source>
        <dbReference type="ARBA" id="ARBA00000109"/>
    </source>
</evidence>
<reference evidence="10" key="1">
    <citation type="journal article" date="2015" name="Nature">
        <title>Complex archaea that bridge the gap between prokaryotes and eukaryotes.</title>
        <authorList>
            <person name="Spang A."/>
            <person name="Saw J.H."/>
            <person name="Jorgensen S.L."/>
            <person name="Zaremba-Niedzwiedzka K."/>
            <person name="Martijn J."/>
            <person name="Lind A.E."/>
            <person name="van Eijk R."/>
            <person name="Schleper C."/>
            <person name="Guy L."/>
            <person name="Ettema T.J."/>
        </authorList>
    </citation>
    <scope>NUCLEOTIDE SEQUENCE</scope>
</reference>
<protein>
    <recommendedName>
        <fullName evidence="3">ribonuclease III</fullName>
        <ecNumber evidence="3">3.1.26.3</ecNumber>
    </recommendedName>
</protein>
<evidence type="ECO:0000259" key="8">
    <source>
        <dbReference type="PROSITE" id="PS50137"/>
    </source>
</evidence>
<feature type="domain" description="DRBM" evidence="8">
    <location>
        <begin position="157"/>
        <end position="226"/>
    </location>
</feature>
<evidence type="ECO:0000256" key="7">
    <source>
        <dbReference type="ARBA" id="ARBA00022884"/>
    </source>
</evidence>
<evidence type="ECO:0000256" key="5">
    <source>
        <dbReference type="ARBA" id="ARBA00022759"/>
    </source>
</evidence>
<evidence type="ECO:0000313" key="10">
    <source>
        <dbReference type="EMBL" id="KKK86624.1"/>
    </source>
</evidence>
<dbReference type="EC" id="3.1.26.3" evidence="3"/>
<accession>A0A0F9B7F9</accession>
<keyword evidence="4" id="KW-0540">Nuclease</keyword>
<evidence type="ECO:0000256" key="3">
    <source>
        <dbReference type="ARBA" id="ARBA00012177"/>
    </source>
</evidence>
<dbReference type="SMART" id="SM00535">
    <property type="entry name" value="RIBOc"/>
    <property type="match status" value="1"/>
</dbReference>
<dbReference type="InterPro" id="IPR014720">
    <property type="entry name" value="dsRBD_dom"/>
</dbReference>
<dbReference type="Gene3D" id="1.10.1520.10">
    <property type="entry name" value="Ribonuclease III domain"/>
    <property type="match status" value="1"/>
</dbReference>
<dbReference type="HAMAP" id="MF_00104">
    <property type="entry name" value="RNase_III"/>
    <property type="match status" value="1"/>
</dbReference>
<evidence type="ECO:0000256" key="2">
    <source>
        <dbReference type="ARBA" id="ARBA00010183"/>
    </source>
</evidence>
<dbReference type="AlphaFoldDB" id="A0A0F9B7F9"/>
<dbReference type="Gene3D" id="3.30.160.20">
    <property type="match status" value="1"/>
</dbReference>
<evidence type="ECO:0000259" key="9">
    <source>
        <dbReference type="PROSITE" id="PS50142"/>
    </source>
</evidence>
<keyword evidence="7" id="KW-0694">RNA-binding</keyword>
<dbReference type="Pfam" id="PF14622">
    <property type="entry name" value="Ribonucleas_3_3"/>
    <property type="match status" value="1"/>
</dbReference>
<dbReference type="GO" id="GO:0010468">
    <property type="term" value="P:regulation of gene expression"/>
    <property type="evidence" value="ECO:0007669"/>
    <property type="project" value="TreeGrafter"/>
</dbReference>
<comment type="similarity">
    <text evidence="2">Belongs to the ribonuclease III family.</text>
</comment>
<dbReference type="GO" id="GO:0004525">
    <property type="term" value="F:ribonuclease III activity"/>
    <property type="evidence" value="ECO:0007669"/>
    <property type="project" value="UniProtKB-EC"/>
</dbReference>
<dbReference type="CDD" id="cd00593">
    <property type="entry name" value="RIBOc"/>
    <property type="match status" value="1"/>
</dbReference>
<dbReference type="PROSITE" id="PS50142">
    <property type="entry name" value="RNASE_3_2"/>
    <property type="match status" value="1"/>
</dbReference>
<dbReference type="PANTHER" id="PTHR11207:SF0">
    <property type="entry name" value="RIBONUCLEASE 3"/>
    <property type="match status" value="1"/>
</dbReference>
<comment type="catalytic activity">
    <reaction evidence="1">
        <text>Endonucleolytic cleavage to 5'-phosphomonoester.</text>
        <dbReference type="EC" id="3.1.26.3"/>
    </reaction>
</comment>
<dbReference type="GO" id="GO:0003725">
    <property type="term" value="F:double-stranded RNA binding"/>
    <property type="evidence" value="ECO:0007669"/>
    <property type="project" value="TreeGrafter"/>
</dbReference>
<keyword evidence="6" id="KW-0378">Hydrolase</keyword>
<dbReference type="InterPro" id="IPR000999">
    <property type="entry name" value="RNase_III_dom"/>
</dbReference>
<organism evidence="10">
    <name type="scientific">marine sediment metagenome</name>
    <dbReference type="NCBI Taxonomy" id="412755"/>
    <lineage>
        <taxon>unclassified sequences</taxon>
        <taxon>metagenomes</taxon>
        <taxon>ecological metagenomes</taxon>
    </lineage>
</organism>
<name>A0A0F9B7F9_9ZZZZ</name>
<dbReference type="Pfam" id="PF00035">
    <property type="entry name" value="dsrm"/>
    <property type="match status" value="1"/>
</dbReference>
<dbReference type="EMBL" id="LAZR01050760">
    <property type="protein sequence ID" value="KKK86624.1"/>
    <property type="molecule type" value="Genomic_DNA"/>
</dbReference>
<dbReference type="CDD" id="cd10845">
    <property type="entry name" value="DSRM_RNAse_III_family"/>
    <property type="match status" value="1"/>
</dbReference>
<dbReference type="InterPro" id="IPR036389">
    <property type="entry name" value="RNase_III_sf"/>
</dbReference>
<evidence type="ECO:0000256" key="4">
    <source>
        <dbReference type="ARBA" id="ARBA00022722"/>
    </source>
</evidence>
<dbReference type="FunFam" id="1.10.1520.10:FF:000001">
    <property type="entry name" value="Ribonuclease 3"/>
    <property type="match status" value="1"/>
</dbReference>
<dbReference type="GO" id="GO:0006364">
    <property type="term" value="P:rRNA processing"/>
    <property type="evidence" value="ECO:0007669"/>
    <property type="project" value="InterPro"/>
</dbReference>
<dbReference type="SUPFAM" id="SSF69065">
    <property type="entry name" value="RNase III domain-like"/>
    <property type="match status" value="1"/>
</dbReference>
<dbReference type="SUPFAM" id="SSF54768">
    <property type="entry name" value="dsRNA-binding domain-like"/>
    <property type="match status" value="1"/>
</dbReference>
<dbReference type="PANTHER" id="PTHR11207">
    <property type="entry name" value="RIBONUCLEASE III"/>
    <property type="match status" value="1"/>
</dbReference>
<proteinExistence type="inferred from homology"/>
<dbReference type="SMART" id="SM00358">
    <property type="entry name" value="DSRM"/>
    <property type="match status" value="1"/>
</dbReference>
<sequence length="235" mass="26252">MDKATLREIEQILGYHFANPAYIKKAFTHSSYTEDRLTCNERLEFFGDSVLALVICRRIFERFPEYFEGDLTKIKSMLVSRKICARISNALNLTKYVNVGKGMSHTRAMSGSISAGVLEAIIAAIYLDGGFKAANVFILKQFDPLIEKANAAHHHENFKSVMQQHSQQNFGVTPVYELLDEKGPDHDKCFETAVVIGERHFPSAWGVTKKEAEQSAALAALVELGVLKPEKDPAD</sequence>
<comment type="caution">
    <text evidence="10">The sequence shown here is derived from an EMBL/GenBank/DDBJ whole genome shotgun (WGS) entry which is preliminary data.</text>
</comment>
<keyword evidence="5" id="KW-0255">Endonuclease</keyword>
<evidence type="ECO:0000256" key="6">
    <source>
        <dbReference type="ARBA" id="ARBA00022801"/>
    </source>
</evidence>
<dbReference type="NCBIfam" id="TIGR02191">
    <property type="entry name" value="RNaseIII"/>
    <property type="match status" value="1"/>
</dbReference>